<name>A0A4R8S0E0_9MYCO</name>
<reference evidence="1 2" key="1">
    <citation type="journal article" date="2019" name="Sci. Rep.">
        <title>Extended insight into the Mycobacterium chelonae-abscessus complex through whole genome sequencing of Mycobacterium salmoniphilum outbreak and Mycobacterium salmoniphilum-like strains.</title>
        <authorList>
            <person name="Behra P.R.K."/>
            <person name="Das S."/>
            <person name="Pettersson B.M.F."/>
            <person name="Shirreff L."/>
            <person name="DuCote T."/>
            <person name="Jacobsson K.G."/>
            <person name="Ennis D.G."/>
            <person name="Kirsebom L.A."/>
        </authorList>
    </citation>
    <scope>NUCLEOTIDE SEQUENCE [LARGE SCALE GENOMIC DNA]</scope>
    <source>
        <strain evidence="1 2">DE 4585</strain>
    </source>
</reference>
<proteinExistence type="predicted"/>
<gene>
    <name evidence="1" type="ORF">DE4585_02629</name>
</gene>
<organism evidence="1 2">
    <name type="scientific">Mycobacteroides salmoniphilum</name>
    <dbReference type="NCBI Taxonomy" id="404941"/>
    <lineage>
        <taxon>Bacteria</taxon>
        <taxon>Bacillati</taxon>
        <taxon>Actinomycetota</taxon>
        <taxon>Actinomycetes</taxon>
        <taxon>Mycobacteriales</taxon>
        <taxon>Mycobacteriaceae</taxon>
        <taxon>Mycobacteroides</taxon>
    </lineage>
</organism>
<protein>
    <submittedName>
        <fullName evidence="1">Uncharacterized protein</fullName>
    </submittedName>
</protein>
<dbReference type="Proteomes" id="UP000295117">
    <property type="component" value="Unassembled WGS sequence"/>
</dbReference>
<evidence type="ECO:0000313" key="2">
    <source>
        <dbReference type="Proteomes" id="UP000295117"/>
    </source>
</evidence>
<comment type="caution">
    <text evidence="1">The sequence shown here is derived from an EMBL/GenBank/DDBJ whole genome shotgun (WGS) entry which is preliminary data.</text>
</comment>
<dbReference type="EMBL" id="PECH01000007">
    <property type="protein sequence ID" value="TDZ82100.1"/>
    <property type="molecule type" value="Genomic_DNA"/>
</dbReference>
<evidence type="ECO:0000313" key="1">
    <source>
        <dbReference type="EMBL" id="TDZ82100.1"/>
    </source>
</evidence>
<sequence length="384" mass="42500">MAKLAPMPQAWIDAFRPACRARGMRFVNHEGFVVDDVYITAIRPWVFHPDKDTERLQLKWEITIKPLAADEILWAAFLPDVKMGPQMQINRRVNGAFQVQPLRLERTGKEVAATEPNWGPVLDEFDRIRAEFIAAHPAPAEYILAVQGSPERIADSRQHTRMITALMAAGRNADAARMADEAIASGESGGMSSTVDVLKYLAAYAKGPESYSEFRASLLPTHDYRMLCESERGVAYDLSRAHHAGMMDHHLRSMNGSDPWAVILSVRPPQGTPQDPSTLRYIQAAGTAQAMMIELCQSGGTEIGAVSVRSIVGHPHNGPAARDFEIVMPRALETIARHEVFTAEEAVGLFERFYRTDTIGDGYVLRAVEGYTADGGHVYPSDRD</sequence>
<accession>A0A4R8S0E0</accession>
<dbReference type="AlphaFoldDB" id="A0A4R8S0E0"/>